<dbReference type="InterPro" id="IPR044788">
    <property type="entry name" value="X8_dom_prot"/>
</dbReference>
<dbReference type="eggNOG" id="ENOG502S6I7">
    <property type="taxonomic scope" value="Eukaryota"/>
</dbReference>
<dbReference type="KEGG" id="nnu:104607122"/>
<evidence type="ECO:0000259" key="3">
    <source>
        <dbReference type="SMART" id="SM00768"/>
    </source>
</evidence>
<dbReference type="RefSeq" id="XP_010270956.1">
    <property type="nucleotide sequence ID" value="XM_010272654.2"/>
</dbReference>
<dbReference type="Pfam" id="PF07983">
    <property type="entry name" value="X8"/>
    <property type="match status" value="1"/>
</dbReference>
<feature type="domain" description="X8" evidence="3">
    <location>
        <begin position="40"/>
        <end position="125"/>
    </location>
</feature>
<gene>
    <name evidence="5" type="primary">LOC104607122</name>
</gene>
<dbReference type="GeneID" id="104607122"/>
<evidence type="ECO:0000256" key="1">
    <source>
        <dbReference type="ARBA" id="ARBA00022729"/>
    </source>
</evidence>
<feature type="chain" id="PRO_5010546817" evidence="2">
    <location>
        <begin position="26"/>
        <end position="127"/>
    </location>
</feature>
<dbReference type="PANTHER" id="PTHR31044:SF103">
    <property type="entry name" value="MAJOR POLLEN ALLERGEN OLE E 10-LIKE"/>
    <property type="match status" value="1"/>
</dbReference>
<protein>
    <submittedName>
        <fullName evidence="5">Major pollen allergen Ole e 10-like</fullName>
    </submittedName>
</protein>
<proteinExistence type="predicted"/>
<dbReference type="PROSITE" id="PS51257">
    <property type="entry name" value="PROKAR_LIPOPROTEIN"/>
    <property type="match status" value="1"/>
</dbReference>
<dbReference type="Proteomes" id="UP000189703">
    <property type="component" value="Unplaced"/>
</dbReference>
<dbReference type="PANTHER" id="PTHR31044">
    <property type="entry name" value="BETA-1,3 GLUCANASE"/>
    <property type="match status" value="1"/>
</dbReference>
<dbReference type="Gene3D" id="1.20.58.1040">
    <property type="match status" value="1"/>
</dbReference>
<dbReference type="InterPro" id="IPR012946">
    <property type="entry name" value="X8"/>
</dbReference>
<keyword evidence="4" id="KW-1185">Reference proteome</keyword>
<dbReference type="OrthoDB" id="1928574at2759"/>
<reference evidence="5" key="1">
    <citation type="submission" date="2025-08" db="UniProtKB">
        <authorList>
            <consortium name="RefSeq"/>
        </authorList>
    </citation>
    <scope>IDENTIFICATION</scope>
</reference>
<evidence type="ECO:0000313" key="4">
    <source>
        <dbReference type="Proteomes" id="UP000189703"/>
    </source>
</evidence>
<accession>A0A1U8AT02</accession>
<evidence type="ECO:0000313" key="5">
    <source>
        <dbReference type="RefSeq" id="XP_010270956.1"/>
    </source>
</evidence>
<name>A0A1U8AT02_NELNU</name>
<dbReference type="GO" id="GO:0009506">
    <property type="term" value="C:plasmodesma"/>
    <property type="evidence" value="ECO:0007669"/>
    <property type="project" value="UniProtKB-ARBA"/>
</dbReference>
<dbReference type="InParanoid" id="A0A1U8AT02"/>
<dbReference type="OMA" id="INTWCIA"/>
<organism evidence="4 5">
    <name type="scientific">Nelumbo nucifera</name>
    <name type="common">Sacred lotus</name>
    <dbReference type="NCBI Taxonomy" id="4432"/>
    <lineage>
        <taxon>Eukaryota</taxon>
        <taxon>Viridiplantae</taxon>
        <taxon>Streptophyta</taxon>
        <taxon>Embryophyta</taxon>
        <taxon>Tracheophyta</taxon>
        <taxon>Spermatophyta</taxon>
        <taxon>Magnoliopsida</taxon>
        <taxon>Proteales</taxon>
        <taxon>Nelumbonaceae</taxon>
        <taxon>Nelumbo</taxon>
    </lineage>
</organism>
<feature type="signal peptide" evidence="2">
    <location>
        <begin position="1"/>
        <end position="25"/>
    </location>
</feature>
<sequence>MARAEQSLGFHVLLALACILCLASCAESRTAAANRRQQKTWCIAKPSTEENKLKDNIEYSCSQSGVDCSVIAANGSCFYPNNIVSHASVVMNLHYRAAGKHTWDCYFNATALIVQNDPSFGHCVYPL</sequence>
<evidence type="ECO:0000256" key="2">
    <source>
        <dbReference type="SAM" id="SignalP"/>
    </source>
</evidence>
<dbReference type="AlphaFoldDB" id="A0A1U8AT02"/>
<dbReference type="SMART" id="SM00768">
    <property type="entry name" value="X8"/>
    <property type="match status" value="1"/>
</dbReference>
<keyword evidence="1 2" id="KW-0732">Signal</keyword>